<sequence length="220" mass="26536">MNPCHYENFPKKAYLLLWYLSDLYTIGVLFNKCHMLQYLAKCIMTRKKPHYKQLYKWLTLFKDVTWWQENIRAQHGFEIFATFKIITRQVQTEDGIIIQKTYEAHIQTSYNDSAFNGDNFHARTRGLAALNYLDESQLDPNLFCPYTARWHNMDIYPKDFVEEIRQILLGFHDQYAWPKYHPDHPIYRVERKKSRIKRYIPGHKIHVTEYSSDGEEDNTE</sequence>
<proteinExistence type="predicted"/>
<comment type="caution">
    <text evidence="1">The sequence shown here is derived from an EMBL/GenBank/DDBJ whole genome shotgun (WGS) entry which is preliminary data.</text>
</comment>
<accession>A0A565CSM4</accession>
<dbReference type="OrthoDB" id="1822358at2759"/>
<keyword evidence="2" id="KW-1185">Reference proteome</keyword>
<organism evidence="1 2">
    <name type="scientific">Arabis nemorensis</name>
    <dbReference type="NCBI Taxonomy" id="586526"/>
    <lineage>
        <taxon>Eukaryota</taxon>
        <taxon>Viridiplantae</taxon>
        <taxon>Streptophyta</taxon>
        <taxon>Embryophyta</taxon>
        <taxon>Tracheophyta</taxon>
        <taxon>Spermatophyta</taxon>
        <taxon>Magnoliopsida</taxon>
        <taxon>eudicotyledons</taxon>
        <taxon>Gunneridae</taxon>
        <taxon>Pentapetalae</taxon>
        <taxon>rosids</taxon>
        <taxon>malvids</taxon>
        <taxon>Brassicales</taxon>
        <taxon>Brassicaceae</taxon>
        <taxon>Arabideae</taxon>
        <taxon>Arabis</taxon>
    </lineage>
</organism>
<evidence type="ECO:0000313" key="2">
    <source>
        <dbReference type="Proteomes" id="UP000489600"/>
    </source>
</evidence>
<protein>
    <submittedName>
        <fullName evidence="1">Uncharacterized protein</fullName>
    </submittedName>
</protein>
<dbReference type="AlphaFoldDB" id="A0A565CSM4"/>
<gene>
    <name evidence="1" type="ORF">ANE_LOCUS27204</name>
</gene>
<dbReference type="Proteomes" id="UP000489600">
    <property type="component" value="Unassembled WGS sequence"/>
</dbReference>
<dbReference type="EMBL" id="CABITT030000008">
    <property type="protein sequence ID" value="VVB16760.1"/>
    <property type="molecule type" value="Genomic_DNA"/>
</dbReference>
<evidence type="ECO:0000313" key="1">
    <source>
        <dbReference type="EMBL" id="VVB16760.1"/>
    </source>
</evidence>
<reference evidence="1" key="1">
    <citation type="submission" date="2019-07" db="EMBL/GenBank/DDBJ databases">
        <authorList>
            <person name="Dittberner H."/>
        </authorList>
    </citation>
    <scope>NUCLEOTIDE SEQUENCE [LARGE SCALE GENOMIC DNA]</scope>
</reference>
<name>A0A565CSM4_9BRAS</name>